<proteinExistence type="predicted"/>
<dbReference type="OrthoDB" id="6359816at2759"/>
<sequence>MTATIDTAPLYGDSTFSDVTIKYGKGKEFKGHKLVLAGAIDKLKEMLKDPGVKIVTLDAEDDEDAVELMLRYIYTSAESDPSLCTRLQLSLLTDKYGIDGIDVVNEDQSANELPFITDPNDILKCIQRMPVFLPQRSDIARQLRDWFDELVGYEADAPSEYKYPFTAFTVEGLLESDDLGFRHKFFHEILLRAERQGRLAAAGLGFDDAFNEIRKRTQNCEKCKGCVGDVAFEALMGRGWAESLSPGDKVTDRFEPLGDEIVDKVRKRLHNCEYCKSIAENVAYEAFTGTGWVSPIPEEANRL</sequence>
<accession>A0A6G1LHE6</accession>
<dbReference type="Pfam" id="PF00651">
    <property type="entry name" value="BTB"/>
    <property type="match status" value="1"/>
</dbReference>
<dbReference type="SMART" id="SM00225">
    <property type="entry name" value="BTB"/>
    <property type="match status" value="1"/>
</dbReference>
<dbReference type="InterPro" id="IPR000210">
    <property type="entry name" value="BTB/POZ_dom"/>
</dbReference>
<dbReference type="AlphaFoldDB" id="A0A6G1LHE6"/>
<organism evidence="2 3">
    <name type="scientific">Teratosphaeria nubilosa</name>
    <dbReference type="NCBI Taxonomy" id="161662"/>
    <lineage>
        <taxon>Eukaryota</taxon>
        <taxon>Fungi</taxon>
        <taxon>Dikarya</taxon>
        <taxon>Ascomycota</taxon>
        <taxon>Pezizomycotina</taxon>
        <taxon>Dothideomycetes</taxon>
        <taxon>Dothideomycetidae</taxon>
        <taxon>Mycosphaerellales</taxon>
        <taxon>Teratosphaeriaceae</taxon>
        <taxon>Teratosphaeria</taxon>
    </lineage>
</organism>
<evidence type="ECO:0000259" key="1">
    <source>
        <dbReference type="PROSITE" id="PS50097"/>
    </source>
</evidence>
<protein>
    <recommendedName>
        <fullName evidence="1">BTB domain-containing protein</fullName>
    </recommendedName>
</protein>
<dbReference type="Gene3D" id="3.30.710.10">
    <property type="entry name" value="Potassium Channel Kv1.1, Chain A"/>
    <property type="match status" value="1"/>
</dbReference>
<dbReference type="PROSITE" id="PS50097">
    <property type="entry name" value="BTB"/>
    <property type="match status" value="1"/>
</dbReference>
<evidence type="ECO:0000313" key="2">
    <source>
        <dbReference type="EMBL" id="KAF2771848.1"/>
    </source>
</evidence>
<dbReference type="Proteomes" id="UP000799436">
    <property type="component" value="Unassembled WGS sequence"/>
</dbReference>
<dbReference type="EMBL" id="ML995817">
    <property type="protein sequence ID" value="KAF2771848.1"/>
    <property type="molecule type" value="Genomic_DNA"/>
</dbReference>
<keyword evidence="3" id="KW-1185">Reference proteome</keyword>
<feature type="domain" description="BTB" evidence="1">
    <location>
        <begin position="17"/>
        <end position="82"/>
    </location>
</feature>
<dbReference type="InterPro" id="IPR011333">
    <property type="entry name" value="SKP1/BTB/POZ_sf"/>
</dbReference>
<dbReference type="CDD" id="cd18186">
    <property type="entry name" value="BTB_POZ_ZBTB_KLHL-like"/>
    <property type="match status" value="1"/>
</dbReference>
<name>A0A6G1LHE6_9PEZI</name>
<reference evidence="2" key="1">
    <citation type="journal article" date="2020" name="Stud. Mycol.">
        <title>101 Dothideomycetes genomes: a test case for predicting lifestyles and emergence of pathogens.</title>
        <authorList>
            <person name="Haridas S."/>
            <person name="Albert R."/>
            <person name="Binder M."/>
            <person name="Bloem J."/>
            <person name="Labutti K."/>
            <person name="Salamov A."/>
            <person name="Andreopoulos B."/>
            <person name="Baker S."/>
            <person name="Barry K."/>
            <person name="Bills G."/>
            <person name="Bluhm B."/>
            <person name="Cannon C."/>
            <person name="Castanera R."/>
            <person name="Culley D."/>
            <person name="Daum C."/>
            <person name="Ezra D."/>
            <person name="Gonzalez J."/>
            <person name="Henrissat B."/>
            <person name="Kuo A."/>
            <person name="Liang C."/>
            <person name="Lipzen A."/>
            <person name="Lutzoni F."/>
            <person name="Magnuson J."/>
            <person name="Mondo S."/>
            <person name="Nolan M."/>
            <person name="Ohm R."/>
            <person name="Pangilinan J."/>
            <person name="Park H.-J."/>
            <person name="Ramirez L."/>
            <person name="Alfaro M."/>
            <person name="Sun H."/>
            <person name="Tritt A."/>
            <person name="Yoshinaga Y."/>
            <person name="Zwiers L.-H."/>
            <person name="Turgeon B."/>
            <person name="Goodwin S."/>
            <person name="Spatafora J."/>
            <person name="Crous P."/>
            <person name="Grigoriev I."/>
        </authorList>
    </citation>
    <scope>NUCLEOTIDE SEQUENCE</scope>
    <source>
        <strain evidence="2">CBS 116005</strain>
    </source>
</reference>
<dbReference type="SUPFAM" id="SSF54695">
    <property type="entry name" value="POZ domain"/>
    <property type="match status" value="1"/>
</dbReference>
<evidence type="ECO:0000313" key="3">
    <source>
        <dbReference type="Proteomes" id="UP000799436"/>
    </source>
</evidence>
<gene>
    <name evidence="2" type="ORF">EJ03DRAFT_10122</name>
</gene>